<name>A0A9P6XL79_RHIOR</name>
<dbReference type="SUPFAM" id="SSF51430">
    <property type="entry name" value="NAD(P)-linked oxidoreductase"/>
    <property type="match status" value="1"/>
</dbReference>
<dbReference type="InterPro" id="IPR018170">
    <property type="entry name" value="Aldo/ket_reductase_CS"/>
</dbReference>
<proteinExistence type="predicted"/>
<dbReference type="AlphaFoldDB" id="A0A9P6XL79"/>
<gene>
    <name evidence="1" type="ORF">G6F51_014693</name>
</gene>
<dbReference type="Proteomes" id="UP000717996">
    <property type="component" value="Unassembled WGS sequence"/>
</dbReference>
<dbReference type="PROSITE" id="PS00798">
    <property type="entry name" value="ALDOKETO_REDUCTASE_1"/>
    <property type="match status" value="1"/>
</dbReference>
<evidence type="ECO:0000313" key="2">
    <source>
        <dbReference type="Proteomes" id="UP000717996"/>
    </source>
</evidence>
<evidence type="ECO:0000313" key="1">
    <source>
        <dbReference type="EMBL" id="KAG1521248.1"/>
    </source>
</evidence>
<dbReference type="EMBL" id="JAANIT010014585">
    <property type="protein sequence ID" value="KAG1521248.1"/>
    <property type="molecule type" value="Genomic_DNA"/>
</dbReference>
<dbReference type="InterPro" id="IPR020471">
    <property type="entry name" value="AKR"/>
</dbReference>
<dbReference type="InterPro" id="IPR036812">
    <property type="entry name" value="NAD(P)_OxRdtase_dom_sf"/>
</dbReference>
<reference evidence="1" key="1">
    <citation type="journal article" date="2020" name="Microb. Genom.">
        <title>Genetic diversity of clinical and environmental Mucorales isolates obtained from an investigation of mucormycosis cases among solid organ transplant recipients.</title>
        <authorList>
            <person name="Nguyen M.H."/>
            <person name="Kaul D."/>
            <person name="Muto C."/>
            <person name="Cheng S.J."/>
            <person name="Richter R.A."/>
            <person name="Bruno V.M."/>
            <person name="Liu G."/>
            <person name="Beyhan S."/>
            <person name="Sundermann A.J."/>
            <person name="Mounaud S."/>
            <person name="Pasculle A.W."/>
            <person name="Nierman W.C."/>
            <person name="Driscoll E."/>
            <person name="Cumbie R."/>
            <person name="Clancy C.J."/>
            <person name="Dupont C.L."/>
        </authorList>
    </citation>
    <scope>NUCLEOTIDE SEQUENCE</scope>
    <source>
        <strain evidence="1">GL16</strain>
    </source>
</reference>
<dbReference type="GO" id="GO:0016491">
    <property type="term" value="F:oxidoreductase activity"/>
    <property type="evidence" value="ECO:0007669"/>
    <property type="project" value="InterPro"/>
</dbReference>
<dbReference type="Gene3D" id="3.20.20.100">
    <property type="entry name" value="NADP-dependent oxidoreductase domain"/>
    <property type="match status" value="1"/>
</dbReference>
<sequence length="80" mass="8882">MPIVGFGTARIDAKDTEEVIYNAIKTGYRLVDAALLYGNEAEVGKGIKRALSDGIVKREELFGKPNFDFALVCNYIFYSD</sequence>
<organism evidence="1 2">
    <name type="scientific">Rhizopus oryzae</name>
    <name type="common">Mucormycosis agent</name>
    <name type="synonym">Rhizopus arrhizus var. delemar</name>
    <dbReference type="NCBI Taxonomy" id="64495"/>
    <lineage>
        <taxon>Eukaryota</taxon>
        <taxon>Fungi</taxon>
        <taxon>Fungi incertae sedis</taxon>
        <taxon>Mucoromycota</taxon>
        <taxon>Mucoromycotina</taxon>
        <taxon>Mucoromycetes</taxon>
        <taxon>Mucorales</taxon>
        <taxon>Mucorineae</taxon>
        <taxon>Rhizopodaceae</taxon>
        <taxon>Rhizopus</taxon>
    </lineage>
</organism>
<accession>A0A9P6XL79</accession>
<comment type="caution">
    <text evidence="1">The sequence shown here is derived from an EMBL/GenBank/DDBJ whole genome shotgun (WGS) entry which is preliminary data.</text>
</comment>
<protein>
    <recommendedName>
        <fullName evidence="3">NADP-dependent oxidoreductase domain-containing protein</fullName>
    </recommendedName>
</protein>
<dbReference type="PANTHER" id="PTHR11732">
    <property type="entry name" value="ALDO/KETO REDUCTASE"/>
    <property type="match status" value="1"/>
</dbReference>
<evidence type="ECO:0008006" key="3">
    <source>
        <dbReference type="Google" id="ProtNLM"/>
    </source>
</evidence>